<feature type="transmembrane region" description="Helical" evidence="1">
    <location>
        <begin position="141"/>
        <end position="159"/>
    </location>
</feature>
<gene>
    <name evidence="3" type="ORF">SAMN02745911_1544</name>
</gene>
<feature type="transmembrane region" description="Helical" evidence="1">
    <location>
        <begin position="61"/>
        <end position="82"/>
    </location>
</feature>
<feature type="transmembrane region" description="Helical" evidence="1">
    <location>
        <begin position="23"/>
        <end position="41"/>
    </location>
</feature>
<evidence type="ECO:0000313" key="4">
    <source>
        <dbReference type="Proteomes" id="UP000184290"/>
    </source>
</evidence>
<proteinExistence type="predicted"/>
<keyword evidence="4" id="KW-1185">Reference proteome</keyword>
<name>A0ABY1IEP3_9HYPH</name>
<evidence type="ECO:0000259" key="2">
    <source>
        <dbReference type="Pfam" id="PF07331"/>
    </source>
</evidence>
<protein>
    <submittedName>
        <fullName evidence="3">Tricarboxylic transport membrane protein</fullName>
    </submittedName>
</protein>
<sequence length="174" mass="19095">MSQDIEQRAGPAARARLPFQAKASFWLAALSAIFAVAYIRAASQIVTPQLSDPVGPKAFPYLIGAALLACAVGLFFEGLLLFRGTEPGKERFDIRDPRWRIAAGVMGWTLLYFLVFDVAGYIVATTLFLFGLIVVFDGRRLVRSAIVAVTFSAATFVLFDHYLEVFLPGVPFLN</sequence>
<organism evidence="3 4">
    <name type="scientific">Aureimonas altamirensis DSM 21988</name>
    <dbReference type="NCBI Taxonomy" id="1121026"/>
    <lineage>
        <taxon>Bacteria</taxon>
        <taxon>Pseudomonadati</taxon>
        <taxon>Pseudomonadota</taxon>
        <taxon>Alphaproteobacteria</taxon>
        <taxon>Hyphomicrobiales</taxon>
        <taxon>Aurantimonadaceae</taxon>
        <taxon>Aureimonas</taxon>
    </lineage>
</organism>
<reference evidence="3 4" key="1">
    <citation type="submission" date="2016-11" db="EMBL/GenBank/DDBJ databases">
        <authorList>
            <person name="Varghese N."/>
            <person name="Submissions S."/>
        </authorList>
    </citation>
    <scope>NUCLEOTIDE SEQUENCE [LARGE SCALE GENOMIC DNA]</scope>
    <source>
        <strain evidence="3 4">DSM 21988</strain>
    </source>
</reference>
<keyword evidence="1" id="KW-0812">Transmembrane</keyword>
<feature type="domain" description="DUF1468" evidence="2">
    <location>
        <begin position="27"/>
        <end position="168"/>
    </location>
</feature>
<dbReference type="InterPro" id="IPR009936">
    <property type="entry name" value="DUF1468"/>
</dbReference>
<dbReference type="Proteomes" id="UP000184290">
    <property type="component" value="Unassembled WGS sequence"/>
</dbReference>
<comment type="caution">
    <text evidence="3">The sequence shown here is derived from an EMBL/GenBank/DDBJ whole genome shotgun (WGS) entry which is preliminary data.</text>
</comment>
<evidence type="ECO:0000313" key="3">
    <source>
        <dbReference type="EMBL" id="SHJ05789.1"/>
    </source>
</evidence>
<accession>A0ABY1IEP3</accession>
<feature type="transmembrane region" description="Helical" evidence="1">
    <location>
        <begin position="102"/>
        <end position="135"/>
    </location>
</feature>
<evidence type="ECO:0000256" key="1">
    <source>
        <dbReference type="SAM" id="Phobius"/>
    </source>
</evidence>
<keyword evidence="1" id="KW-1133">Transmembrane helix</keyword>
<dbReference type="EMBL" id="FQZC01000002">
    <property type="protein sequence ID" value="SHJ05789.1"/>
    <property type="molecule type" value="Genomic_DNA"/>
</dbReference>
<keyword evidence="1" id="KW-0472">Membrane</keyword>
<dbReference type="Pfam" id="PF07331">
    <property type="entry name" value="TctB"/>
    <property type="match status" value="1"/>
</dbReference>
<dbReference type="RefSeq" id="WP_060605040.1">
    <property type="nucleotide sequence ID" value="NZ_FQZC01000002.1"/>
</dbReference>